<feature type="compositionally biased region" description="Low complexity" evidence="5">
    <location>
        <begin position="78"/>
        <end position="108"/>
    </location>
</feature>
<keyword evidence="2 6" id="KW-0812">Transmembrane</keyword>
<dbReference type="EMBL" id="CDMC01000007">
    <property type="protein sequence ID" value="CEN62585.1"/>
    <property type="molecule type" value="Genomic_DNA"/>
</dbReference>
<feature type="compositionally biased region" description="Basic and acidic residues" evidence="5">
    <location>
        <begin position="261"/>
        <end position="276"/>
    </location>
</feature>
<reference evidence="8" key="1">
    <citation type="journal article" date="2016" name="Genome Announc.">
        <title>Draft genome sequences of fungus Aspergillus calidoustus.</title>
        <authorList>
            <person name="Horn F."/>
            <person name="Linde J."/>
            <person name="Mattern D.J."/>
            <person name="Walther G."/>
            <person name="Guthke R."/>
            <person name="Scherlach K."/>
            <person name="Martin K."/>
            <person name="Brakhage A.A."/>
            <person name="Petzke L."/>
            <person name="Valiante V."/>
        </authorList>
    </citation>
    <scope>NUCLEOTIDE SEQUENCE [LARGE SCALE GENOMIC DNA]</scope>
    <source>
        <strain evidence="8">SF006504</strain>
    </source>
</reference>
<evidence type="ECO:0000256" key="5">
    <source>
        <dbReference type="SAM" id="MobiDB-lite"/>
    </source>
</evidence>
<feature type="region of interest" description="Disordered" evidence="5">
    <location>
        <begin position="226"/>
        <end position="296"/>
    </location>
</feature>
<evidence type="ECO:0000256" key="2">
    <source>
        <dbReference type="ARBA" id="ARBA00022692"/>
    </source>
</evidence>
<feature type="compositionally biased region" description="Polar residues" evidence="5">
    <location>
        <begin position="51"/>
        <end position="60"/>
    </location>
</feature>
<feature type="transmembrane region" description="Helical" evidence="6">
    <location>
        <begin position="128"/>
        <end position="150"/>
    </location>
</feature>
<dbReference type="PANTHER" id="PTHR15549">
    <property type="entry name" value="PAIRED IMMUNOGLOBULIN-LIKE TYPE 2 RECEPTOR"/>
    <property type="match status" value="1"/>
</dbReference>
<evidence type="ECO:0000256" key="6">
    <source>
        <dbReference type="SAM" id="Phobius"/>
    </source>
</evidence>
<gene>
    <name evidence="7" type="ORF">ASPCAL09218</name>
</gene>
<keyword evidence="8" id="KW-1185">Reference proteome</keyword>
<keyword evidence="4 6" id="KW-0472">Membrane</keyword>
<comment type="subcellular location">
    <subcellularLocation>
        <location evidence="1">Membrane</location>
        <topology evidence="1">Single-pass membrane protein</topology>
    </subcellularLocation>
</comment>
<dbReference type="OMA" id="MAHTTRT"/>
<dbReference type="AlphaFoldDB" id="A0A0U5A370"/>
<sequence>MTSGDFTDLVDFLDQVVGGSDDYGNTATTSSLENVPTAIGGDENNPDGGASTANELSTDTFWDGSDETLATVPAATATSTEGTDFTTPTTLTSQTTTTAATSVSANHTQSDNDNDDGGGGGMSNSTKIAIAVPVAIVGAAIIAAILFFLLRRRRRQRNLESQPVITTRQMDNSSSVFLPQQQPQIQPVPVPAAAPITRRPVPEGPYVEPVEPATAETNIIAAGAARDLEWRTSEERGGRPRSPFDHPRDNDDNLSIVSGMSDREAMMRARGPRDDDVSSVSSFEDEPRPSTTNRGG</sequence>
<dbReference type="GO" id="GO:0071944">
    <property type="term" value="C:cell periphery"/>
    <property type="evidence" value="ECO:0007669"/>
    <property type="project" value="UniProtKB-ARBA"/>
</dbReference>
<evidence type="ECO:0000256" key="3">
    <source>
        <dbReference type="ARBA" id="ARBA00022989"/>
    </source>
</evidence>
<dbReference type="PANTHER" id="PTHR15549:SF30">
    <property type="entry name" value="MID2 DOMAIN-CONTAINING PROTEIN"/>
    <property type="match status" value="1"/>
</dbReference>
<feature type="compositionally biased region" description="Polar residues" evidence="5">
    <location>
        <begin position="23"/>
        <end position="34"/>
    </location>
</feature>
<dbReference type="GO" id="GO:0016020">
    <property type="term" value="C:membrane"/>
    <property type="evidence" value="ECO:0007669"/>
    <property type="project" value="UniProtKB-SubCell"/>
</dbReference>
<feature type="region of interest" description="Disordered" evidence="5">
    <location>
        <begin position="23"/>
        <end position="120"/>
    </location>
</feature>
<dbReference type="OrthoDB" id="4509494at2759"/>
<evidence type="ECO:0000313" key="8">
    <source>
        <dbReference type="Proteomes" id="UP000054771"/>
    </source>
</evidence>
<keyword evidence="3 6" id="KW-1133">Transmembrane helix</keyword>
<accession>A0A0U5A370</accession>
<name>A0A0U5A370_ASPCI</name>
<protein>
    <submittedName>
        <fullName evidence="7">Uncharacterized protein</fullName>
    </submittedName>
</protein>
<dbReference type="Proteomes" id="UP000054771">
    <property type="component" value="Unassembled WGS sequence"/>
</dbReference>
<evidence type="ECO:0000256" key="1">
    <source>
        <dbReference type="ARBA" id="ARBA00004167"/>
    </source>
</evidence>
<feature type="compositionally biased region" description="Basic and acidic residues" evidence="5">
    <location>
        <begin position="226"/>
        <end position="251"/>
    </location>
</feature>
<evidence type="ECO:0000313" key="7">
    <source>
        <dbReference type="EMBL" id="CEN62585.1"/>
    </source>
</evidence>
<organism evidence="7 8">
    <name type="scientific">Aspergillus calidoustus</name>
    <dbReference type="NCBI Taxonomy" id="454130"/>
    <lineage>
        <taxon>Eukaryota</taxon>
        <taxon>Fungi</taxon>
        <taxon>Dikarya</taxon>
        <taxon>Ascomycota</taxon>
        <taxon>Pezizomycotina</taxon>
        <taxon>Eurotiomycetes</taxon>
        <taxon>Eurotiomycetidae</taxon>
        <taxon>Eurotiales</taxon>
        <taxon>Aspergillaceae</taxon>
        <taxon>Aspergillus</taxon>
        <taxon>Aspergillus subgen. Nidulantes</taxon>
    </lineage>
</organism>
<dbReference type="InterPro" id="IPR051694">
    <property type="entry name" value="Immunoregulatory_rcpt-like"/>
</dbReference>
<proteinExistence type="predicted"/>
<evidence type="ECO:0000256" key="4">
    <source>
        <dbReference type="ARBA" id="ARBA00023136"/>
    </source>
</evidence>